<sequence length="32" mass="4032">YKDEISNISLNNGLRSVKLYMYYYYLMIRFLF</sequence>
<keyword evidence="1" id="KW-0808">Transferase</keyword>
<name>A0A544BWD7_VIBCL</name>
<feature type="non-terminal residue" evidence="1">
    <location>
        <position position="1"/>
    </location>
</feature>
<dbReference type="GO" id="GO:0016740">
    <property type="term" value="F:transferase activity"/>
    <property type="evidence" value="ECO:0007669"/>
    <property type="project" value="UniProtKB-KW"/>
</dbReference>
<gene>
    <name evidence="1" type="ORF">FLM02_15435</name>
</gene>
<comment type="caution">
    <text evidence="1">The sequence shown here is derived from an EMBL/GenBank/DDBJ whole genome shotgun (WGS) entry which is preliminary data.</text>
</comment>
<protein>
    <submittedName>
        <fullName evidence="1">Glycosyltransferase family 2 protein</fullName>
    </submittedName>
</protein>
<dbReference type="EMBL" id="VIOS01000073">
    <property type="protein sequence ID" value="TQP10689.1"/>
    <property type="molecule type" value="Genomic_DNA"/>
</dbReference>
<accession>A0A544BWD7</accession>
<evidence type="ECO:0000313" key="2">
    <source>
        <dbReference type="Proteomes" id="UP000319979"/>
    </source>
</evidence>
<dbReference type="AlphaFoldDB" id="A0A544BWD7"/>
<proteinExistence type="predicted"/>
<reference evidence="1 2" key="1">
    <citation type="submission" date="2019-07" db="EMBL/GenBank/DDBJ databases">
        <title>Phenotypic and genotypic antimicrobial resistance traits of Vibrio cholerae non-O1/non-O139 isolated from a large Austrian lake frequently associated with cases of infection.</title>
        <authorList>
            <person name="Lepuschitz S."/>
            <person name="Baron S."/>
            <person name="Larvor E."/>
            <person name="Granier S."/>
            <person name="Pretzer C."/>
            <person name="Mach R.L."/>
            <person name="Farnleitner A.H."/>
            <person name="Ruppitsch W."/>
            <person name="Pleininger S."/>
            <person name="Indra A."/>
            <person name="Kirschner A.K.T."/>
        </authorList>
    </citation>
    <scope>NUCLEOTIDE SEQUENCE [LARGE SCALE GENOMIC DNA]</scope>
    <source>
        <strain evidence="1 2">A12JL36W90</strain>
    </source>
</reference>
<dbReference type="Proteomes" id="UP000319979">
    <property type="component" value="Unassembled WGS sequence"/>
</dbReference>
<organism evidence="1 2">
    <name type="scientific">Vibrio cholerae</name>
    <dbReference type="NCBI Taxonomy" id="666"/>
    <lineage>
        <taxon>Bacteria</taxon>
        <taxon>Pseudomonadati</taxon>
        <taxon>Pseudomonadota</taxon>
        <taxon>Gammaproteobacteria</taxon>
        <taxon>Vibrionales</taxon>
        <taxon>Vibrionaceae</taxon>
        <taxon>Vibrio</taxon>
    </lineage>
</organism>
<evidence type="ECO:0000313" key="1">
    <source>
        <dbReference type="EMBL" id="TQP10689.1"/>
    </source>
</evidence>